<organism evidence="2 3">
    <name type="scientific">Rhodotorula graminis (strain WP1)</name>
    <dbReference type="NCBI Taxonomy" id="578459"/>
    <lineage>
        <taxon>Eukaryota</taxon>
        <taxon>Fungi</taxon>
        <taxon>Dikarya</taxon>
        <taxon>Basidiomycota</taxon>
        <taxon>Pucciniomycotina</taxon>
        <taxon>Microbotryomycetes</taxon>
        <taxon>Sporidiobolales</taxon>
        <taxon>Sporidiobolaceae</taxon>
        <taxon>Rhodotorula</taxon>
    </lineage>
</organism>
<sequence>MAAIEAVSEERAKIPTAPDTYRTQASSPDAEPAPFIEPPAVSTAAHPSTLPGGGPSLQHSGDDSIASGGEGVGGEKGGHGGREERHEFEDRPLNEDERRGLYILGGMLAGGYGLSVATDPRRHRHRKAAH</sequence>
<dbReference type="OrthoDB" id="2529500at2759"/>
<dbReference type="Proteomes" id="UP000053890">
    <property type="component" value="Unassembled WGS sequence"/>
</dbReference>
<dbReference type="EMBL" id="KQ474077">
    <property type="protein sequence ID" value="KPV75717.1"/>
    <property type="molecule type" value="Genomic_DNA"/>
</dbReference>
<name>A0A194S555_RHOGW</name>
<dbReference type="RefSeq" id="XP_018271766.1">
    <property type="nucleotide sequence ID" value="XM_018418587.1"/>
</dbReference>
<keyword evidence="3" id="KW-1185">Reference proteome</keyword>
<accession>A0A194S555</accession>
<protein>
    <submittedName>
        <fullName evidence="2">Uncharacterized protein</fullName>
    </submittedName>
</protein>
<proteinExistence type="predicted"/>
<gene>
    <name evidence="2" type="ORF">RHOBADRAFT_64813</name>
</gene>
<reference evidence="2 3" key="1">
    <citation type="journal article" date="2015" name="Front. Microbiol.">
        <title>Genome sequence of the plant growth promoting endophytic yeast Rhodotorula graminis WP1.</title>
        <authorList>
            <person name="Firrincieli A."/>
            <person name="Otillar R."/>
            <person name="Salamov A."/>
            <person name="Schmutz J."/>
            <person name="Khan Z."/>
            <person name="Redman R.S."/>
            <person name="Fleck N.D."/>
            <person name="Lindquist E."/>
            <person name="Grigoriev I.V."/>
            <person name="Doty S.L."/>
        </authorList>
    </citation>
    <scope>NUCLEOTIDE SEQUENCE [LARGE SCALE GENOMIC DNA]</scope>
    <source>
        <strain evidence="2 3">WP1</strain>
    </source>
</reference>
<feature type="compositionally biased region" description="Basic and acidic residues" evidence="1">
    <location>
        <begin position="76"/>
        <end position="95"/>
    </location>
</feature>
<feature type="region of interest" description="Disordered" evidence="1">
    <location>
        <begin position="1"/>
        <end position="95"/>
    </location>
</feature>
<evidence type="ECO:0000313" key="3">
    <source>
        <dbReference type="Proteomes" id="UP000053890"/>
    </source>
</evidence>
<evidence type="ECO:0000256" key="1">
    <source>
        <dbReference type="SAM" id="MobiDB-lite"/>
    </source>
</evidence>
<dbReference type="AlphaFoldDB" id="A0A194S555"/>
<dbReference type="GeneID" id="28979034"/>
<evidence type="ECO:0000313" key="2">
    <source>
        <dbReference type="EMBL" id="KPV75717.1"/>
    </source>
</evidence>